<evidence type="ECO:0000313" key="3">
    <source>
        <dbReference type="Proteomes" id="UP001456524"/>
    </source>
</evidence>
<name>A0ABR1Y8J3_9PEZI</name>
<sequence length="218" mass="23541">MFCHWSFAHDARYSWQNGGPPPLIPGTEPDPGPPWRVTNPKPKRKRRKTCQSHGLSTSRAKPDAKRTQTSAWPLTARSRTNDRQNGPRTAASDKETISTTCKAQRSSRNGIHSGDGPAPKDGSIPHANANALDPRPPSRTEGFIHGVVCLAVGAHVSPRCDVHACGCMDCRQETAVRCVGLVVARGARSVVGGLACLLVHGIRLPQALTPCCFLSRRF</sequence>
<dbReference type="Proteomes" id="UP001456524">
    <property type="component" value="Unassembled WGS sequence"/>
</dbReference>
<dbReference type="EMBL" id="JBBWUH010000001">
    <property type="protein sequence ID" value="KAK8178121.1"/>
    <property type="molecule type" value="Genomic_DNA"/>
</dbReference>
<comment type="caution">
    <text evidence="2">The sequence shown here is derived from an EMBL/GenBank/DDBJ whole genome shotgun (WGS) entry which is preliminary data.</text>
</comment>
<gene>
    <name evidence="2" type="ORF">IWX90DRAFT_43192</name>
</gene>
<feature type="compositionally biased region" description="Pro residues" evidence="1">
    <location>
        <begin position="19"/>
        <end position="34"/>
    </location>
</feature>
<protein>
    <submittedName>
        <fullName evidence="2">Uncharacterized protein</fullName>
    </submittedName>
</protein>
<accession>A0ABR1Y8J3</accession>
<proteinExistence type="predicted"/>
<keyword evidence="3" id="KW-1185">Reference proteome</keyword>
<evidence type="ECO:0000256" key="1">
    <source>
        <dbReference type="SAM" id="MobiDB-lite"/>
    </source>
</evidence>
<reference evidence="2 3" key="1">
    <citation type="journal article" date="2022" name="G3 (Bethesda)">
        <title>Enemy or ally: a genomic approach to elucidate the lifestyle of Phyllosticta citrichinaensis.</title>
        <authorList>
            <person name="Buijs V.A."/>
            <person name="Groenewald J.Z."/>
            <person name="Haridas S."/>
            <person name="LaButti K.M."/>
            <person name="Lipzen A."/>
            <person name="Martin F.M."/>
            <person name="Barry K."/>
            <person name="Grigoriev I.V."/>
            <person name="Crous P.W."/>
            <person name="Seidl M.F."/>
        </authorList>
    </citation>
    <scope>NUCLEOTIDE SEQUENCE [LARGE SCALE GENOMIC DNA]</scope>
    <source>
        <strain evidence="2 3">CBS 129764</strain>
    </source>
</reference>
<feature type="compositionally biased region" description="Polar residues" evidence="1">
    <location>
        <begin position="97"/>
        <end position="110"/>
    </location>
</feature>
<evidence type="ECO:0000313" key="2">
    <source>
        <dbReference type="EMBL" id="KAK8178121.1"/>
    </source>
</evidence>
<feature type="compositionally biased region" description="Basic residues" evidence="1">
    <location>
        <begin position="41"/>
        <end position="50"/>
    </location>
</feature>
<organism evidence="2 3">
    <name type="scientific">Phyllosticta citrichinensis</name>
    <dbReference type="NCBI Taxonomy" id="1130410"/>
    <lineage>
        <taxon>Eukaryota</taxon>
        <taxon>Fungi</taxon>
        <taxon>Dikarya</taxon>
        <taxon>Ascomycota</taxon>
        <taxon>Pezizomycotina</taxon>
        <taxon>Dothideomycetes</taxon>
        <taxon>Dothideomycetes incertae sedis</taxon>
        <taxon>Botryosphaeriales</taxon>
        <taxon>Phyllostictaceae</taxon>
        <taxon>Phyllosticta</taxon>
    </lineage>
</organism>
<feature type="region of interest" description="Disordered" evidence="1">
    <location>
        <begin position="18"/>
        <end position="137"/>
    </location>
</feature>